<keyword evidence="8" id="KW-0862">Zinc</keyword>
<evidence type="ECO:0000256" key="1">
    <source>
        <dbReference type="ARBA" id="ARBA00004167"/>
    </source>
</evidence>
<evidence type="ECO:0000256" key="10">
    <source>
        <dbReference type="ARBA" id="ARBA00023136"/>
    </source>
</evidence>
<evidence type="ECO:0000259" key="12">
    <source>
        <dbReference type="PROSITE" id="PS50089"/>
    </source>
</evidence>
<keyword evidence="7" id="KW-0833">Ubl conjugation pathway</keyword>
<comment type="subcellular location">
    <subcellularLocation>
        <location evidence="1">Membrane</location>
        <topology evidence="1">Single-pass membrane protein</topology>
    </subcellularLocation>
</comment>
<dbReference type="Pfam" id="PF13639">
    <property type="entry name" value="zf-RING_2"/>
    <property type="match status" value="1"/>
</dbReference>
<evidence type="ECO:0000256" key="7">
    <source>
        <dbReference type="ARBA" id="ARBA00022786"/>
    </source>
</evidence>
<keyword evidence="5" id="KW-0479">Metal-binding</keyword>
<evidence type="ECO:0000313" key="14">
    <source>
        <dbReference type="Proteomes" id="UP000000600"/>
    </source>
</evidence>
<keyword evidence="14" id="KW-1185">Reference proteome</keyword>
<dbReference type="PROSITE" id="PS50089">
    <property type="entry name" value="ZF_RING_2"/>
    <property type="match status" value="1"/>
</dbReference>
<sequence>MQSSQESRTFQCNLCSTHVPQICQEVHNVKCTMKNLQETTLRNQLNEQSQIPQQQNFPQQINFTEKANNQQQFQQTTNSSQQFRIGIISQQNQQNISSIIQSGTLNAANNVTRQIVQSNATQEQQPAQTQQFQISRISQQTTSSNISNQQFQRFLELQRSRQPQNQQTNTLFRTNYGQQQQPVQQAQFPQQQPSFIQITNNIMTPTPNISQIQQAPRFQQVTRSPPQFNFSRSSSILQTANFTQRTQNIVPSDDSSNEDEEIHEVSGLNNFDLLKNYTDEEVNQMNDEQFYQYFIHKQIMENHLDEPDIQIQRVMEQQNEFDNQCVICQETIKSEEETMVLVCEHKFHEACISNWISCKSTCPICKTRI</sequence>
<name>A0C9I9_PARTE</name>
<dbReference type="STRING" id="5888.A0C9I9"/>
<evidence type="ECO:0000256" key="9">
    <source>
        <dbReference type="ARBA" id="ARBA00022989"/>
    </source>
</evidence>
<evidence type="ECO:0000256" key="8">
    <source>
        <dbReference type="ARBA" id="ARBA00022833"/>
    </source>
</evidence>
<dbReference type="KEGG" id="ptm:GSPATT00006762001"/>
<dbReference type="GeneID" id="5020638"/>
<dbReference type="PANTHER" id="PTHR45768:SF18">
    <property type="entry name" value="RING-H2 FINGER PROTEIN ATL47-RELATED"/>
    <property type="match status" value="1"/>
</dbReference>
<dbReference type="RefSeq" id="XP_001434853.1">
    <property type="nucleotide sequence ID" value="XM_001434816.1"/>
</dbReference>
<dbReference type="EMBL" id="CT868052">
    <property type="protein sequence ID" value="CAK67456.1"/>
    <property type="molecule type" value="Genomic_DNA"/>
</dbReference>
<keyword evidence="10" id="KW-0472">Membrane</keyword>
<gene>
    <name evidence="13" type="ORF">GSPATT00006762001</name>
</gene>
<dbReference type="InParanoid" id="A0C9I9"/>
<dbReference type="OMA" id="QYFIHKQ"/>
<evidence type="ECO:0000256" key="2">
    <source>
        <dbReference type="ARBA" id="ARBA00004906"/>
    </source>
</evidence>
<evidence type="ECO:0000313" key="13">
    <source>
        <dbReference type="EMBL" id="CAK67456.1"/>
    </source>
</evidence>
<dbReference type="InterPro" id="IPR001841">
    <property type="entry name" value="Znf_RING"/>
</dbReference>
<proteinExistence type="predicted"/>
<feature type="domain" description="RING-type" evidence="12">
    <location>
        <begin position="325"/>
        <end position="366"/>
    </location>
</feature>
<dbReference type="Gene3D" id="3.30.40.10">
    <property type="entry name" value="Zinc/RING finger domain, C3HC4 (zinc finger)"/>
    <property type="match status" value="1"/>
</dbReference>
<evidence type="ECO:0000256" key="3">
    <source>
        <dbReference type="ARBA" id="ARBA00022679"/>
    </source>
</evidence>
<dbReference type="GO" id="GO:0008270">
    <property type="term" value="F:zinc ion binding"/>
    <property type="evidence" value="ECO:0007669"/>
    <property type="project" value="UniProtKB-KW"/>
</dbReference>
<dbReference type="SUPFAM" id="SSF57850">
    <property type="entry name" value="RING/U-box"/>
    <property type="match status" value="1"/>
</dbReference>
<dbReference type="Proteomes" id="UP000000600">
    <property type="component" value="Unassembled WGS sequence"/>
</dbReference>
<dbReference type="OrthoDB" id="294186at2759"/>
<dbReference type="AlphaFoldDB" id="A0C9I9"/>
<evidence type="ECO:0000256" key="11">
    <source>
        <dbReference type="PROSITE-ProRule" id="PRU00175"/>
    </source>
</evidence>
<dbReference type="CDD" id="cd16454">
    <property type="entry name" value="RING-H2_PA-TM-RING"/>
    <property type="match status" value="1"/>
</dbReference>
<dbReference type="PANTHER" id="PTHR45768">
    <property type="entry name" value="E3 UBIQUITIN-PROTEIN LIGASE RNF13-LIKE"/>
    <property type="match status" value="1"/>
</dbReference>
<dbReference type="HOGENOM" id="CLU_751133_0_0_1"/>
<comment type="pathway">
    <text evidence="2">Protein modification; protein ubiquitination.</text>
</comment>
<dbReference type="InterPro" id="IPR013083">
    <property type="entry name" value="Znf_RING/FYVE/PHD"/>
</dbReference>
<reference evidence="13 14" key="1">
    <citation type="journal article" date="2006" name="Nature">
        <title>Global trends of whole-genome duplications revealed by the ciliate Paramecium tetraurelia.</title>
        <authorList>
            <consortium name="Genoscope"/>
            <person name="Aury J.-M."/>
            <person name="Jaillon O."/>
            <person name="Duret L."/>
            <person name="Noel B."/>
            <person name="Jubin C."/>
            <person name="Porcel B.M."/>
            <person name="Segurens B."/>
            <person name="Daubin V."/>
            <person name="Anthouard V."/>
            <person name="Aiach N."/>
            <person name="Arnaiz O."/>
            <person name="Billaut A."/>
            <person name="Beisson J."/>
            <person name="Blanc I."/>
            <person name="Bouhouche K."/>
            <person name="Camara F."/>
            <person name="Duharcourt S."/>
            <person name="Guigo R."/>
            <person name="Gogendeau D."/>
            <person name="Katinka M."/>
            <person name="Keller A.-M."/>
            <person name="Kissmehl R."/>
            <person name="Klotz C."/>
            <person name="Koll F."/>
            <person name="Le Moue A."/>
            <person name="Lepere C."/>
            <person name="Malinsky S."/>
            <person name="Nowacki M."/>
            <person name="Nowak J.K."/>
            <person name="Plattner H."/>
            <person name="Poulain J."/>
            <person name="Ruiz F."/>
            <person name="Serrano V."/>
            <person name="Zagulski M."/>
            <person name="Dessen P."/>
            <person name="Betermier M."/>
            <person name="Weissenbach J."/>
            <person name="Scarpelli C."/>
            <person name="Schachter V."/>
            <person name="Sperling L."/>
            <person name="Meyer E."/>
            <person name="Cohen J."/>
            <person name="Wincker P."/>
        </authorList>
    </citation>
    <scope>NUCLEOTIDE SEQUENCE [LARGE SCALE GENOMIC DNA]</scope>
    <source>
        <strain evidence="13 14">Stock d4-2</strain>
    </source>
</reference>
<evidence type="ECO:0000256" key="4">
    <source>
        <dbReference type="ARBA" id="ARBA00022692"/>
    </source>
</evidence>
<evidence type="ECO:0000256" key="6">
    <source>
        <dbReference type="ARBA" id="ARBA00022771"/>
    </source>
</evidence>
<protein>
    <recommendedName>
        <fullName evidence="12">RING-type domain-containing protein</fullName>
    </recommendedName>
</protein>
<dbReference type="SMART" id="SM00184">
    <property type="entry name" value="RING"/>
    <property type="match status" value="1"/>
</dbReference>
<evidence type="ECO:0000256" key="5">
    <source>
        <dbReference type="ARBA" id="ARBA00022723"/>
    </source>
</evidence>
<dbReference type="GO" id="GO:0061630">
    <property type="term" value="F:ubiquitin protein ligase activity"/>
    <property type="evidence" value="ECO:0000318"/>
    <property type="project" value="GO_Central"/>
</dbReference>
<keyword evidence="9" id="KW-1133">Transmembrane helix</keyword>
<dbReference type="GO" id="GO:0016020">
    <property type="term" value="C:membrane"/>
    <property type="evidence" value="ECO:0007669"/>
    <property type="project" value="UniProtKB-SubCell"/>
</dbReference>
<keyword evidence="4" id="KW-0812">Transmembrane</keyword>
<keyword evidence="3" id="KW-0808">Transferase</keyword>
<accession>A0C9I9</accession>
<organism evidence="13 14">
    <name type="scientific">Paramecium tetraurelia</name>
    <dbReference type="NCBI Taxonomy" id="5888"/>
    <lineage>
        <taxon>Eukaryota</taxon>
        <taxon>Sar</taxon>
        <taxon>Alveolata</taxon>
        <taxon>Ciliophora</taxon>
        <taxon>Intramacronucleata</taxon>
        <taxon>Oligohymenophorea</taxon>
        <taxon>Peniculida</taxon>
        <taxon>Parameciidae</taxon>
        <taxon>Paramecium</taxon>
    </lineage>
</organism>
<keyword evidence="6 11" id="KW-0863">Zinc-finger</keyword>